<dbReference type="Gene3D" id="2.40.50.180">
    <property type="entry name" value="CheA-289, Domain 4"/>
    <property type="match status" value="1"/>
</dbReference>
<dbReference type="EMBL" id="QFFI01000049">
    <property type="protein sequence ID" value="PWG61121.1"/>
    <property type="molecule type" value="Genomic_DNA"/>
</dbReference>
<reference evidence="2 3" key="1">
    <citation type="submission" date="2018-05" db="EMBL/GenBank/DDBJ databases">
        <title>Spiribacter halobius sp. nov., a moderately halophilic bacterium isolated from marine solar saltern.</title>
        <authorList>
            <person name="Zheng W.-S."/>
            <person name="Lu D.-C."/>
            <person name="Du Z.-J."/>
        </authorList>
    </citation>
    <scope>NUCLEOTIDE SEQUENCE [LARGE SCALE GENOMIC DNA]</scope>
    <source>
        <strain evidence="2 3">E85</strain>
    </source>
</reference>
<evidence type="ECO:0000259" key="1">
    <source>
        <dbReference type="PROSITE" id="PS50851"/>
    </source>
</evidence>
<dbReference type="InterPro" id="IPR036061">
    <property type="entry name" value="CheW-like_dom_sf"/>
</dbReference>
<protein>
    <recommendedName>
        <fullName evidence="1">CheW-like domain-containing protein</fullName>
    </recommendedName>
</protein>
<evidence type="ECO:0000313" key="3">
    <source>
        <dbReference type="Proteomes" id="UP000245474"/>
    </source>
</evidence>
<name>A0A2U2MW75_9GAMM</name>
<proteinExistence type="predicted"/>
<dbReference type="AlphaFoldDB" id="A0A2U2MW75"/>
<dbReference type="Proteomes" id="UP000245474">
    <property type="component" value="Unassembled WGS sequence"/>
</dbReference>
<dbReference type="GO" id="GO:0007165">
    <property type="term" value="P:signal transduction"/>
    <property type="evidence" value="ECO:0007669"/>
    <property type="project" value="InterPro"/>
</dbReference>
<evidence type="ECO:0000313" key="2">
    <source>
        <dbReference type="EMBL" id="PWG61121.1"/>
    </source>
</evidence>
<dbReference type="OrthoDB" id="5570983at2"/>
<comment type="caution">
    <text evidence="2">The sequence shown here is derived from an EMBL/GenBank/DDBJ whole genome shotgun (WGS) entry which is preliminary data.</text>
</comment>
<dbReference type="PROSITE" id="PS50851">
    <property type="entry name" value="CHEW"/>
    <property type="match status" value="1"/>
</dbReference>
<dbReference type="Pfam" id="PF01584">
    <property type="entry name" value="CheW"/>
    <property type="match status" value="1"/>
</dbReference>
<sequence>MFDPGLGCELLEPRRPTPLPGAPAWLPGVVNLRGNLVPVFDLAQCADPPQRTVSPRLLAVGEGEAAAVLAIGGMPFRHDPNTFGPPLADPPAALPPALAGAIRDAWRIDGELWLACDLPALFSELGRQAGRA</sequence>
<dbReference type="SUPFAM" id="SSF50341">
    <property type="entry name" value="CheW-like"/>
    <property type="match status" value="1"/>
</dbReference>
<dbReference type="InterPro" id="IPR002545">
    <property type="entry name" value="CheW-lke_dom"/>
</dbReference>
<keyword evidence="3" id="KW-1185">Reference proteome</keyword>
<dbReference type="GO" id="GO:0006935">
    <property type="term" value="P:chemotaxis"/>
    <property type="evidence" value="ECO:0007669"/>
    <property type="project" value="InterPro"/>
</dbReference>
<feature type="domain" description="CheW-like" evidence="1">
    <location>
        <begin position="1"/>
        <end position="127"/>
    </location>
</feature>
<organism evidence="2 3">
    <name type="scientific">Sediminicurvatus halobius</name>
    <dbReference type="NCBI Taxonomy" id="2182432"/>
    <lineage>
        <taxon>Bacteria</taxon>
        <taxon>Pseudomonadati</taxon>
        <taxon>Pseudomonadota</taxon>
        <taxon>Gammaproteobacteria</taxon>
        <taxon>Chromatiales</taxon>
        <taxon>Ectothiorhodospiraceae</taxon>
        <taxon>Sediminicurvatus</taxon>
    </lineage>
</organism>
<accession>A0A2U2MW75</accession>
<gene>
    <name evidence="2" type="ORF">DEM34_18085</name>
</gene>